<accession>A0A1T3P5W2</accession>
<gene>
    <name evidence="1" type="ORF">B4N89_29365</name>
</gene>
<evidence type="ECO:0000313" key="2">
    <source>
        <dbReference type="Proteomes" id="UP000190037"/>
    </source>
</evidence>
<reference evidence="1 2" key="1">
    <citation type="submission" date="2017-03" db="EMBL/GenBank/DDBJ databases">
        <title>Draft genome sequence of Streptomyces scabrisporus NF3, endophyte isolated from Amphipterygium adstringens.</title>
        <authorList>
            <person name="Vazquez M."/>
            <person name="Ceapa C.D."/>
            <person name="Rodriguez Luna D."/>
            <person name="Sanchez Esquivel S."/>
        </authorList>
    </citation>
    <scope>NUCLEOTIDE SEQUENCE [LARGE SCALE GENOMIC DNA]</scope>
    <source>
        <strain evidence="1 2">NF3</strain>
    </source>
</reference>
<evidence type="ECO:0000313" key="1">
    <source>
        <dbReference type="EMBL" id="OPC84489.1"/>
    </source>
</evidence>
<sequence length="70" mass="7670">MTYRPLMVQVLASGDPGRPIRVMLDVGDEGDAQAYDLDRDQARFLVHQLQVEPAETSRLPPAGRFSNSGG</sequence>
<comment type="caution">
    <text evidence="1">The sequence shown here is derived from an EMBL/GenBank/DDBJ whole genome shotgun (WGS) entry which is preliminary data.</text>
</comment>
<dbReference type="Proteomes" id="UP000190037">
    <property type="component" value="Unassembled WGS sequence"/>
</dbReference>
<dbReference type="AlphaFoldDB" id="A0A1T3P5W2"/>
<dbReference type="EMBL" id="MWQN01000001">
    <property type="protein sequence ID" value="OPC84489.1"/>
    <property type="molecule type" value="Genomic_DNA"/>
</dbReference>
<proteinExistence type="predicted"/>
<organism evidence="1 2">
    <name type="scientific">Embleya scabrispora</name>
    <dbReference type="NCBI Taxonomy" id="159449"/>
    <lineage>
        <taxon>Bacteria</taxon>
        <taxon>Bacillati</taxon>
        <taxon>Actinomycetota</taxon>
        <taxon>Actinomycetes</taxon>
        <taxon>Kitasatosporales</taxon>
        <taxon>Streptomycetaceae</taxon>
        <taxon>Embleya</taxon>
    </lineage>
</organism>
<keyword evidence="2" id="KW-1185">Reference proteome</keyword>
<dbReference type="RefSeq" id="WP_078978785.1">
    <property type="nucleotide sequence ID" value="NZ_MWQN01000001.1"/>
</dbReference>
<name>A0A1T3P5W2_9ACTN</name>
<protein>
    <submittedName>
        <fullName evidence="1">Uncharacterized protein</fullName>
    </submittedName>
</protein>